<keyword evidence="1" id="KW-0812">Transmembrane</keyword>
<keyword evidence="3" id="KW-1185">Reference proteome</keyword>
<dbReference type="PaxDb" id="3708-A0A078JTG9"/>
<gene>
    <name evidence="2" type="primary">BnaCnng61110D</name>
    <name evidence="2" type="ORF">GSBRNA2T00081441001</name>
</gene>
<name>A0A078JTG9_BRANA</name>
<accession>A0A078JTG9</accession>
<evidence type="ECO:0000313" key="3">
    <source>
        <dbReference type="Proteomes" id="UP000028999"/>
    </source>
</evidence>
<sequence length="76" mass="8510">MSRFLFFLVENLDNLVGLVLILSFLYVFTYGSSLEGLSKSMVDEACKLYKAMIDYGLSPSEVTRVTLAYGIVRGMI</sequence>
<feature type="transmembrane region" description="Helical" evidence="1">
    <location>
        <begin position="12"/>
        <end position="31"/>
    </location>
</feature>
<reference evidence="2 3" key="1">
    <citation type="journal article" date="2014" name="Science">
        <title>Plant genetics. Early allopolyploid evolution in the post-Neolithic Brassica napus oilseed genome.</title>
        <authorList>
            <person name="Chalhoub B."/>
            <person name="Denoeud F."/>
            <person name="Liu S."/>
            <person name="Parkin I.A."/>
            <person name="Tang H."/>
            <person name="Wang X."/>
            <person name="Chiquet J."/>
            <person name="Belcram H."/>
            <person name="Tong C."/>
            <person name="Samans B."/>
            <person name="Correa M."/>
            <person name="Da Silva C."/>
            <person name="Just J."/>
            <person name="Falentin C."/>
            <person name="Koh C.S."/>
            <person name="Le Clainche I."/>
            <person name="Bernard M."/>
            <person name="Bento P."/>
            <person name="Noel B."/>
            <person name="Labadie K."/>
            <person name="Alberti A."/>
            <person name="Charles M."/>
            <person name="Arnaud D."/>
            <person name="Guo H."/>
            <person name="Daviaud C."/>
            <person name="Alamery S."/>
            <person name="Jabbari K."/>
            <person name="Zhao M."/>
            <person name="Edger P.P."/>
            <person name="Chelaifa H."/>
            <person name="Tack D."/>
            <person name="Lassalle G."/>
            <person name="Mestiri I."/>
            <person name="Schnel N."/>
            <person name="Le Paslier M.C."/>
            <person name="Fan G."/>
            <person name="Renault V."/>
            <person name="Bayer P.E."/>
            <person name="Golicz A.A."/>
            <person name="Manoli S."/>
            <person name="Lee T.H."/>
            <person name="Thi V.H."/>
            <person name="Chalabi S."/>
            <person name="Hu Q."/>
            <person name="Fan C."/>
            <person name="Tollenaere R."/>
            <person name="Lu Y."/>
            <person name="Battail C."/>
            <person name="Shen J."/>
            <person name="Sidebottom C.H."/>
            <person name="Wang X."/>
            <person name="Canaguier A."/>
            <person name="Chauveau A."/>
            <person name="Berard A."/>
            <person name="Deniot G."/>
            <person name="Guan M."/>
            <person name="Liu Z."/>
            <person name="Sun F."/>
            <person name="Lim Y.P."/>
            <person name="Lyons E."/>
            <person name="Town C.D."/>
            <person name="Bancroft I."/>
            <person name="Wang X."/>
            <person name="Meng J."/>
            <person name="Ma J."/>
            <person name="Pires J.C."/>
            <person name="King G.J."/>
            <person name="Brunel D."/>
            <person name="Delourme R."/>
            <person name="Renard M."/>
            <person name="Aury J.M."/>
            <person name="Adams K.L."/>
            <person name="Batley J."/>
            <person name="Snowdon R.J."/>
            <person name="Tost J."/>
            <person name="Edwards D."/>
            <person name="Zhou Y."/>
            <person name="Hua W."/>
            <person name="Sharpe A.G."/>
            <person name="Paterson A.H."/>
            <person name="Guan C."/>
            <person name="Wincker P."/>
        </authorList>
    </citation>
    <scope>NUCLEOTIDE SEQUENCE [LARGE SCALE GENOMIC DNA]</scope>
    <source>
        <strain evidence="3">cv. Darmor-bzh</strain>
    </source>
</reference>
<dbReference type="Gene3D" id="1.25.40.10">
    <property type="entry name" value="Tetratricopeptide repeat domain"/>
    <property type="match status" value="1"/>
</dbReference>
<dbReference type="Proteomes" id="UP000028999">
    <property type="component" value="Unassembled WGS sequence"/>
</dbReference>
<dbReference type="EMBL" id="LK038285">
    <property type="protein sequence ID" value="CDY68931.1"/>
    <property type="molecule type" value="Genomic_DNA"/>
</dbReference>
<dbReference type="InterPro" id="IPR011990">
    <property type="entry name" value="TPR-like_helical_dom_sf"/>
</dbReference>
<dbReference type="Gramene" id="CDY68931">
    <property type="protein sequence ID" value="CDY68931"/>
    <property type="gene ID" value="GSBRNA2T00081441001"/>
</dbReference>
<evidence type="ECO:0000256" key="1">
    <source>
        <dbReference type="SAM" id="Phobius"/>
    </source>
</evidence>
<protein>
    <submittedName>
        <fullName evidence="2">BnaCnng61110D protein</fullName>
    </submittedName>
</protein>
<proteinExistence type="predicted"/>
<evidence type="ECO:0000313" key="2">
    <source>
        <dbReference type="EMBL" id="CDY68931.1"/>
    </source>
</evidence>
<keyword evidence="1" id="KW-0472">Membrane</keyword>
<organism evidence="2 3">
    <name type="scientific">Brassica napus</name>
    <name type="common">Rape</name>
    <dbReference type="NCBI Taxonomy" id="3708"/>
    <lineage>
        <taxon>Eukaryota</taxon>
        <taxon>Viridiplantae</taxon>
        <taxon>Streptophyta</taxon>
        <taxon>Embryophyta</taxon>
        <taxon>Tracheophyta</taxon>
        <taxon>Spermatophyta</taxon>
        <taxon>Magnoliopsida</taxon>
        <taxon>eudicotyledons</taxon>
        <taxon>Gunneridae</taxon>
        <taxon>Pentapetalae</taxon>
        <taxon>rosids</taxon>
        <taxon>malvids</taxon>
        <taxon>Brassicales</taxon>
        <taxon>Brassicaceae</taxon>
        <taxon>Brassiceae</taxon>
        <taxon>Brassica</taxon>
    </lineage>
</organism>
<dbReference type="AlphaFoldDB" id="A0A078JTG9"/>
<keyword evidence="1" id="KW-1133">Transmembrane helix</keyword>